<feature type="compositionally biased region" description="Basic and acidic residues" evidence="3">
    <location>
        <begin position="1"/>
        <end position="12"/>
    </location>
</feature>
<name>A0A921MTF6_9MICO</name>
<dbReference type="Proteomes" id="UP000742460">
    <property type="component" value="Unassembled WGS sequence"/>
</dbReference>
<dbReference type="GO" id="GO:0016887">
    <property type="term" value="F:ATP hydrolysis activity"/>
    <property type="evidence" value="ECO:0007669"/>
    <property type="project" value="InterPro"/>
</dbReference>
<feature type="region of interest" description="Disordered" evidence="3">
    <location>
        <begin position="1"/>
        <end position="20"/>
    </location>
</feature>
<evidence type="ECO:0000259" key="4">
    <source>
        <dbReference type="PROSITE" id="PS50893"/>
    </source>
</evidence>
<comment type="caution">
    <text evidence="5">The sequence shown here is derived from an EMBL/GenBank/DDBJ whole genome shotgun (WGS) entry which is preliminary data.</text>
</comment>
<dbReference type="AlphaFoldDB" id="A0A921MTF6"/>
<dbReference type="GO" id="GO:0005886">
    <property type="term" value="C:plasma membrane"/>
    <property type="evidence" value="ECO:0007669"/>
    <property type="project" value="TreeGrafter"/>
</dbReference>
<dbReference type="PROSITE" id="PS50893">
    <property type="entry name" value="ABC_TRANSPORTER_2"/>
    <property type="match status" value="1"/>
</dbReference>
<evidence type="ECO:0000256" key="2">
    <source>
        <dbReference type="ARBA" id="ARBA00022840"/>
    </source>
</evidence>
<dbReference type="InterPro" id="IPR003593">
    <property type="entry name" value="AAA+_ATPase"/>
</dbReference>
<sequence>MTMNPHRLEKPEPMASPPPAGGVAASALAYELPGRTLWSDLTLSIAAGEFAALLGQSGSGKTTLLQCLGGLLPPSAGSLDVFGIDPAALRGHDLRRFRREVVGFAFQSAGVVASWTVRKNLEVAGFRTAAQPDTVKHALSRFALSPELLGTPVHLLSGGEQQRVGLARLALHRPQLLLMDEPTSALDDENTERVLDYVAEHCSNGGVAVIATHDPRLITSADTQLRL</sequence>
<dbReference type="SMART" id="SM00382">
    <property type="entry name" value="AAA"/>
    <property type="match status" value="1"/>
</dbReference>
<evidence type="ECO:0000256" key="3">
    <source>
        <dbReference type="SAM" id="MobiDB-lite"/>
    </source>
</evidence>
<dbReference type="PANTHER" id="PTHR24220:SF659">
    <property type="entry name" value="TRANSPORTER, PUTATIVE-RELATED"/>
    <property type="match status" value="1"/>
</dbReference>
<keyword evidence="1" id="KW-0547">Nucleotide-binding</keyword>
<evidence type="ECO:0000313" key="5">
    <source>
        <dbReference type="EMBL" id="HJG90254.1"/>
    </source>
</evidence>
<accession>A0A921MTF6</accession>
<dbReference type="InterPro" id="IPR017871">
    <property type="entry name" value="ABC_transporter-like_CS"/>
</dbReference>
<dbReference type="PANTHER" id="PTHR24220">
    <property type="entry name" value="IMPORT ATP-BINDING PROTEIN"/>
    <property type="match status" value="1"/>
</dbReference>
<dbReference type="InterPro" id="IPR003439">
    <property type="entry name" value="ABC_transporter-like_ATP-bd"/>
</dbReference>
<dbReference type="SUPFAM" id="SSF52540">
    <property type="entry name" value="P-loop containing nucleoside triphosphate hydrolases"/>
    <property type="match status" value="1"/>
</dbReference>
<dbReference type="InterPro" id="IPR027417">
    <property type="entry name" value="P-loop_NTPase"/>
</dbReference>
<dbReference type="InterPro" id="IPR015854">
    <property type="entry name" value="ABC_transpr_LolD-like"/>
</dbReference>
<dbReference type="Gene3D" id="3.40.50.300">
    <property type="entry name" value="P-loop containing nucleotide triphosphate hydrolases"/>
    <property type="match status" value="1"/>
</dbReference>
<dbReference type="EMBL" id="DYUE01000028">
    <property type="protein sequence ID" value="HJG90254.1"/>
    <property type="molecule type" value="Genomic_DNA"/>
</dbReference>
<dbReference type="PROSITE" id="PS00211">
    <property type="entry name" value="ABC_TRANSPORTER_1"/>
    <property type="match status" value="1"/>
</dbReference>
<keyword evidence="2 5" id="KW-0067">ATP-binding</keyword>
<proteinExistence type="predicted"/>
<gene>
    <name evidence="5" type="ORF">K8V81_00875</name>
</gene>
<dbReference type="Pfam" id="PF00005">
    <property type="entry name" value="ABC_tran"/>
    <property type="match status" value="1"/>
</dbReference>
<organism evidence="5 6">
    <name type="scientific">Brachybacterium massiliense</name>
    <dbReference type="NCBI Taxonomy" id="1755098"/>
    <lineage>
        <taxon>Bacteria</taxon>
        <taxon>Bacillati</taxon>
        <taxon>Actinomycetota</taxon>
        <taxon>Actinomycetes</taxon>
        <taxon>Micrococcales</taxon>
        <taxon>Dermabacteraceae</taxon>
        <taxon>Brachybacterium</taxon>
    </lineage>
</organism>
<reference evidence="5" key="1">
    <citation type="journal article" date="2021" name="PeerJ">
        <title>Extensive microbial diversity within the chicken gut microbiome revealed by metagenomics and culture.</title>
        <authorList>
            <person name="Gilroy R."/>
            <person name="Ravi A."/>
            <person name="Getino M."/>
            <person name="Pursley I."/>
            <person name="Horton D.L."/>
            <person name="Alikhan N.F."/>
            <person name="Baker D."/>
            <person name="Gharbi K."/>
            <person name="Hall N."/>
            <person name="Watson M."/>
            <person name="Adriaenssens E.M."/>
            <person name="Foster-Nyarko E."/>
            <person name="Jarju S."/>
            <person name="Secka A."/>
            <person name="Antonio M."/>
            <person name="Oren A."/>
            <person name="Chaudhuri R.R."/>
            <person name="La Ragione R."/>
            <person name="Hildebrand F."/>
            <person name="Pallen M.J."/>
        </authorList>
    </citation>
    <scope>NUCLEOTIDE SEQUENCE</scope>
    <source>
        <strain evidence="5">ChiGjej5B5-22894</strain>
    </source>
</reference>
<dbReference type="GO" id="GO:0005524">
    <property type="term" value="F:ATP binding"/>
    <property type="evidence" value="ECO:0007669"/>
    <property type="project" value="UniProtKB-KW"/>
</dbReference>
<reference evidence="5" key="2">
    <citation type="submission" date="2021-09" db="EMBL/GenBank/DDBJ databases">
        <authorList>
            <person name="Gilroy R."/>
        </authorList>
    </citation>
    <scope>NUCLEOTIDE SEQUENCE</scope>
    <source>
        <strain evidence="5">ChiGjej5B5-22894</strain>
    </source>
</reference>
<evidence type="ECO:0000313" key="6">
    <source>
        <dbReference type="Proteomes" id="UP000742460"/>
    </source>
</evidence>
<dbReference type="GO" id="GO:0022857">
    <property type="term" value="F:transmembrane transporter activity"/>
    <property type="evidence" value="ECO:0007669"/>
    <property type="project" value="TreeGrafter"/>
</dbReference>
<feature type="domain" description="ABC transporter" evidence="4">
    <location>
        <begin position="23"/>
        <end position="225"/>
    </location>
</feature>
<protein>
    <submittedName>
        <fullName evidence="5">ABC transporter ATP-binding protein</fullName>
    </submittedName>
</protein>
<evidence type="ECO:0000256" key="1">
    <source>
        <dbReference type="ARBA" id="ARBA00022741"/>
    </source>
</evidence>